<dbReference type="Pfam" id="PF00109">
    <property type="entry name" value="ketoacyl-synt"/>
    <property type="match status" value="2"/>
</dbReference>
<dbReference type="InterPro" id="IPR036736">
    <property type="entry name" value="ACP-like_sf"/>
</dbReference>
<dbReference type="InterPro" id="IPR009081">
    <property type="entry name" value="PP-bd_ACP"/>
</dbReference>
<evidence type="ECO:0000313" key="9">
    <source>
        <dbReference type="Proteomes" id="UP000249890"/>
    </source>
</evidence>
<accession>A0A2Z2KPA2</accession>
<dbReference type="GO" id="GO:0006633">
    <property type="term" value="P:fatty acid biosynthetic process"/>
    <property type="evidence" value="ECO:0007669"/>
    <property type="project" value="InterPro"/>
</dbReference>
<gene>
    <name evidence="8" type="ORF">B9T62_07185</name>
</gene>
<evidence type="ECO:0000313" key="8">
    <source>
        <dbReference type="EMBL" id="ASA20598.1"/>
    </source>
</evidence>
<dbReference type="GO" id="GO:0031177">
    <property type="term" value="F:phosphopantetheine binding"/>
    <property type="evidence" value="ECO:0007669"/>
    <property type="project" value="InterPro"/>
</dbReference>
<dbReference type="Pfam" id="PF14765">
    <property type="entry name" value="PS-DH"/>
    <property type="match status" value="1"/>
</dbReference>
<dbReference type="GO" id="GO:0004312">
    <property type="term" value="F:fatty acid synthase activity"/>
    <property type="evidence" value="ECO:0007669"/>
    <property type="project" value="TreeGrafter"/>
</dbReference>
<dbReference type="SMART" id="SM00825">
    <property type="entry name" value="PKS_KS"/>
    <property type="match status" value="2"/>
</dbReference>
<dbReference type="Gene3D" id="3.40.47.10">
    <property type="match status" value="2"/>
</dbReference>
<evidence type="ECO:0000259" key="7">
    <source>
        <dbReference type="PROSITE" id="PS52019"/>
    </source>
</evidence>
<dbReference type="PANTHER" id="PTHR43775:SF37">
    <property type="entry name" value="SI:DKEY-61P9.11"/>
    <property type="match status" value="1"/>
</dbReference>
<reference evidence="8 9" key="1">
    <citation type="submission" date="2017-06" db="EMBL/GenBank/DDBJ databases">
        <title>Complete genome sequence of Paenibacillus donghaensis KCTC 13049T isolated from East Sea sediment, South Korea.</title>
        <authorList>
            <person name="Jung B.K."/>
            <person name="Hong S.-J."/>
            <person name="Shin J.-H."/>
        </authorList>
    </citation>
    <scope>NUCLEOTIDE SEQUENCE [LARGE SCALE GENOMIC DNA]</scope>
    <source>
        <strain evidence="8 9">KCTC 13049</strain>
    </source>
</reference>
<dbReference type="EMBL" id="CP021780">
    <property type="protein sequence ID" value="ASA20598.1"/>
    <property type="molecule type" value="Genomic_DNA"/>
</dbReference>
<dbReference type="Pfam" id="PF21394">
    <property type="entry name" value="Beta-ketacyl_N"/>
    <property type="match status" value="2"/>
</dbReference>
<keyword evidence="2" id="KW-0597">Phosphoprotein</keyword>
<dbReference type="SMART" id="SM00822">
    <property type="entry name" value="PKS_KR"/>
    <property type="match status" value="2"/>
</dbReference>
<dbReference type="RefSeq" id="WP_087914616.1">
    <property type="nucleotide sequence ID" value="NZ_CP021780.1"/>
</dbReference>
<dbReference type="PROSITE" id="PS52019">
    <property type="entry name" value="PKS_MFAS_DH"/>
    <property type="match status" value="1"/>
</dbReference>
<dbReference type="SUPFAM" id="SSF51735">
    <property type="entry name" value="NAD(P)-binding Rossmann-fold domains"/>
    <property type="match status" value="4"/>
</dbReference>
<dbReference type="InterPro" id="IPR036291">
    <property type="entry name" value="NAD(P)-bd_dom_sf"/>
</dbReference>
<dbReference type="InterPro" id="IPR020841">
    <property type="entry name" value="PKS_Beta-ketoAc_synthase_dom"/>
</dbReference>
<dbReference type="InterPro" id="IPR020807">
    <property type="entry name" value="PKS_DH"/>
</dbReference>
<dbReference type="InterPro" id="IPR049552">
    <property type="entry name" value="PKS_DH_N"/>
</dbReference>
<dbReference type="SUPFAM" id="SSF47336">
    <property type="entry name" value="ACP-like"/>
    <property type="match status" value="2"/>
</dbReference>
<name>A0A2Z2KPA2_9BACL</name>
<keyword evidence="9" id="KW-1185">Reference proteome</keyword>
<dbReference type="InterPro" id="IPR049490">
    <property type="entry name" value="C883_1060-like_KR_N"/>
</dbReference>
<dbReference type="InterPro" id="IPR049900">
    <property type="entry name" value="PKS_mFAS_DH"/>
</dbReference>
<keyword evidence="3" id="KW-0808">Transferase</keyword>
<evidence type="ECO:0000256" key="3">
    <source>
        <dbReference type="ARBA" id="ARBA00022679"/>
    </source>
</evidence>
<dbReference type="Pfam" id="PF21089">
    <property type="entry name" value="PKS_DH_N"/>
    <property type="match status" value="1"/>
</dbReference>
<dbReference type="InterPro" id="IPR014030">
    <property type="entry name" value="Ketoacyl_synth_N"/>
</dbReference>
<dbReference type="PROSITE" id="PS50075">
    <property type="entry name" value="CARRIER"/>
    <property type="match status" value="2"/>
</dbReference>
<proteinExistence type="predicted"/>
<dbReference type="CDD" id="cd08953">
    <property type="entry name" value="KR_2_SDR_x"/>
    <property type="match status" value="2"/>
</dbReference>
<feature type="domain" description="Ketosynthase family 3 (KS3)" evidence="6">
    <location>
        <begin position="1282"/>
        <end position="1708"/>
    </location>
</feature>
<dbReference type="Pfam" id="PF00550">
    <property type="entry name" value="PP-binding"/>
    <property type="match status" value="2"/>
</dbReference>
<dbReference type="Pfam" id="PF16197">
    <property type="entry name" value="KAsynt_C_assoc"/>
    <property type="match status" value="1"/>
</dbReference>
<feature type="domain" description="Carrier" evidence="5">
    <location>
        <begin position="1188"/>
        <end position="1263"/>
    </location>
</feature>
<dbReference type="InterPro" id="IPR049551">
    <property type="entry name" value="PKS_DH_C"/>
</dbReference>
<dbReference type="Pfam" id="PF08659">
    <property type="entry name" value="KR"/>
    <property type="match status" value="2"/>
</dbReference>
<dbReference type="Pfam" id="PF02801">
    <property type="entry name" value="Ketoacyl-synt_C"/>
    <property type="match status" value="2"/>
</dbReference>
<evidence type="ECO:0000256" key="2">
    <source>
        <dbReference type="ARBA" id="ARBA00022553"/>
    </source>
</evidence>
<protein>
    <recommendedName>
        <fullName evidence="10">Carrier domain-containing protein</fullName>
    </recommendedName>
</protein>
<dbReference type="SUPFAM" id="SSF53901">
    <property type="entry name" value="Thiolase-like"/>
    <property type="match status" value="2"/>
</dbReference>
<dbReference type="InterPro" id="IPR032821">
    <property type="entry name" value="PKS_assoc"/>
</dbReference>
<dbReference type="Pfam" id="PF22621">
    <property type="entry name" value="CurL-like_PKS_C"/>
    <property type="match status" value="1"/>
</dbReference>
<dbReference type="InterPro" id="IPR057326">
    <property type="entry name" value="KR_dom"/>
</dbReference>
<feature type="domain" description="Carrier" evidence="5">
    <location>
        <begin position="2712"/>
        <end position="2787"/>
    </location>
</feature>
<feature type="active site" description="Proton donor; for dehydratase activity" evidence="4">
    <location>
        <position position="2104"/>
    </location>
</feature>
<dbReference type="CDD" id="cd00833">
    <property type="entry name" value="PKS"/>
    <property type="match status" value="2"/>
</dbReference>
<dbReference type="InterPro" id="IPR042104">
    <property type="entry name" value="PKS_dehydratase_sf"/>
</dbReference>
<dbReference type="InterPro" id="IPR013968">
    <property type="entry name" value="PKS_KR"/>
</dbReference>
<dbReference type="InterPro" id="IPR020806">
    <property type="entry name" value="PKS_PP-bd"/>
</dbReference>
<dbReference type="GO" id="GO:0004315">
    <property type="term" value="F:3-oxoacyl-[acyl-carrier-protein] synthase activity"/>
    <property type="evidence" value="ECO:0007669"/>
    <property type="project" value="InterPro"/>
</dbReference>
<dbReference type="Gene3D" id="1.10.1240.100">
    <property type="match status" value="2"/>
</dbReference>
<feature type="region of interest" description="C-terminal hotdog fold" evidence="4">
    <location>
        <begin position="2044"/>
        <end position="2183"/>
    </location>
</feature>
<evidence type="ECO:0000256" key="4">
    <source>
        <dbReference type="PROSITE-ProRule" id="PRU01363"/>
    </source>
</evidence>
<dbReference type="KEGG" id="pdh:B9T62_07185"/>
<feature type="region of interest" description="N-terminal hotdog fold" evidence="4">
    <location>
        <begin position="1902"/>
        <end position="2030"/>
    </location>
</feature>
<dbReference type="InterPro" id="IPR014031">
    <property type="entry name" value="Ketoacyl_synth_C"/>
</dbReference>
<dbReference type="PANTHER" id="PTHR43775">
    <property type="entry name" value="FATTY ACID SYNTHASE"/>
    <property type="match status" value="1"/>
</dbReference>
<dbReference type="Gene3D" id="1.10.1200.10">
    <property type="entry name" value="ACP-like"/>
    <property type="match status" value="2"/>
</dbReference>
<dbReference type="SMART" id="SM00826">
    <property type="entry name" value="PKS_DH"/>
    <property type="match status" value="1"/>
</dbReference>
<evidence type="ECO:0000256" key="1">
    <source>
        <dbReference type="ARBA" id="ARBA00022450"/>
    </source>
</evidence>
<feature type="domain" description="PKS/mFAS DH" evidence="7">
    <location>
        <begin position="1902"/>
        <end position="2183"/>
    </location>
</feature>
<sequence>MGFNLSELSLVQSNETPLINGHRGIGDEDAHNTDIAIIGMSVNFPGAKDCDAYWNNIKNGKDLITEFPETRRAEIDKYLSVNPNALEGYEYFQAAFLDEVDTFDYRFFRLTPAEASLMSPVQRLFLQTAYTTIEDAGYAGSKIIGSKTGVFVGYIGDTVGNTYEDILASSSDALNPGIFTGNLSSMIPSRISYYLDLKGPSLVVDTACSSSLVAVHLACQSIRNGECDTALVGGIKLFLVPVKNKVKLGLDSPTYRSKAFDDSSDGIGVGEGSAAVMLKPLSKALRDRDHIYAVIKGSAINQDGNSIGITAPNVAEQANVIAKAWNNARINPETLSYIEAHGTGTRIGDPIEIEGIKKAFERFTNKKQFCAIGSVKSNIGHLNEAAGIAGLIKLALCLKHGEIPPTLHLNRPNRRIEFEDSPVYVQDKWTKWDFGGEQRRAGISSFGFSGTNCHMVLEQSPEVEAGPEAYRGGPSVLTLSSKSRGSLERLLLDYRTFLSENPAICMKNLCYTANTGRDHFNYRLAIIATELKELKNSIESLCASGLDGLLQENIYFNQFTIVNRTKGALRDGDLTEEQLEGKNCLARFKMKEYVSSGKGNKGLFQEICSLYASGATIDWNLLYDKEKLRTVSLPTYSFDRERCWCSIADQPIDGSQPESGNPFFTMAWEPNALVKGNGTAVSKQIILFKNTTSSYESIEEQLRGTGNLVISVTIGKSFERINTSSYVIDNSEEGFARLFWNVSPDLPVHIVHLLAAGLEAEAQNLNELDRNLELGVYNVFYLAKALKHLETSDPIRVDLIAGRAGKVAAQDDLVIPENGTMIGLAKVINREFPQVSCRTIDVDDTFTVEQLLDELSCENNEGQVAYRNGVRYAEYLQSLQLEATTHSNVEIKENGTYLISGGLSGIGYEVAKYLTAAAKVHLILMNRTSIPEREKWDELIVSNADHKLTGGIAAIRSLEAAGSTVEYLRADVSNLQHMEQAIDRISAKYGKIDGIIHSAGVTDDCLIANQTKEGFDAILRPKVHGTWLLHHLTSKEKLDFFVMFSSVSSIIAAPGQGDYAAANAYLDSFCDYRRINGKPALTINWVAWKETGMALQTGFTMDTIFKALSTKKGMNGFEKVFARDLSRVLIGELNFDNHMAAALLKNTSFSLSEELRSKLTQLNGRKRPVKHEAASMGTKVKLKGKLTNQYSSIEQKVAEICMNVLGYKEIDVYDNFFDLGADSISLTQMFQALDKQFVGRLSLTKVFAYPSISELAQYLSEQDPTYGAGVPAQKLESTDDRDSGVAIIGIGANMPTGTDLDVFWEHLRSGKDMIGPIPDNRKKDIDAYLQFLGKEAGEADFMEAAYLDDIDMFDYKFFKLSPKEASLMDPNQRKFLQTAWAAIEDAGYGGHQLKNTQTGVFVGFSNHPLNSYIDLIAETSPEDLTVALAGNLTSIIPSRVSYLLDLKGPSILVDTACSSSLVAVHMACQSLLSGECNTALVGGVKINIIPLANELKIGIESSTARTRAFDDDSDGTGIGEGVICIVLKPLSRALNDHDHIYGVIKGSAVNQDGASVGITAPNVKAQTEVILQAWKNSKIDPATLSYIEAHGTGTKLGDPIEIEAVNEAFRQYTDKKNFCAVSTVKSNMGHLYEAAGLAGLVKAVMSLQHRTLAPSIHYSQPNQAINFADSALFINNRLKQWEVDSVPRRCGISSFGFSGTNCHVVLEEAPVITATDIKTNSQPQIITLTAKTETALLELMRSYENFLDKPDPVRLNDVCKTVNTGRVHHPYRLAFIVKDTKELLYNIKAVLRKGLYEEMEQAVFYGKHSLLQDKAFRDSLSLEAGLLVEQLEKVPMFNEEGLELLCTHYVQGAEVDWDALYGEGFEARRISLPTYPFDQQRCWINVESLEPRSSKSSGKAIHPLLEHVLADTWDQIIYTTDFSPKKHFVLHDHMIMGSYVLPGTTYIEMIVQAGKRLVPDAEVVIKDISFYKPLVMLDEDEKRQIQTIVKYKEDQYEFTIVSREEGGGHVSFKQWTKHAEGRFSTHHDSATGSYDIGALKDQCNSRVLPINQNELSKGFIEFGPRWLTFHKLWIGRTTALAKLSLPDEFLLDLDTYYIHPCMLDMAVAAYCFTFEKRYLPLSYKQIKLYGRMPSNFYSYIKQIRTGINDEVVSFDIDLMDGNGQVFANITDFSLKKVHEFKTLVRDNIMTSVKWNVEALVHKELPAPTGLTLILRDQDAASIRLAGRIKAIGGDVVEAELGAVYEQADSLLYRITGSKTDYDRLIQELKGRRLSRIVHLLTAGEASEIKSIGELDESLHRGLFSVYYLLQSLVSNGLKDHMALVFITRNACEVTGDERVLNPEHAATSGLCKVIAKEHSGIRCKFIDLDAETSDDVLLHEALSDSSDPNGVHIALRANERYFPQVELLNIEDLPNQAVEFKEEGVYVITGGSGGLGLVIAKHLASKKPMKLALIGRMDIPQRQEWTELIAFQNGSKQARLVERILEIESMGSKVLYCSADISSYEQTRIAMDKIRAEWGQIHGVIHAAGLAGRGYIFMKEEAELQKVIGPKIHGTLNLDLLTVQDDLDFMVFFSSVASILAYPGQGDYTAANAFLNAYSEWRNKQGRNTVSINWSAWRETGMAVDYGVDIDTMFKSISNAEALSAFDEVLNKKLSTVIIGQLDTEHIAETNGRGIVSASLLSKVQKRLKRVGLKPGITHENPQISIIDKDIGDLDEIQIQLAEIWAKVLGMREINLYEGFYEMGGDSILATKLFKELDREFPGMLDIADIFSYSSVSQLAAYLKQQIYTRSSAKVEPIEDVLDKLIKGEISINDADAVMRTGGTT</sequence>
<organism evidence="8 9">
    <name type="scientific">Paenibacillus donghaensis</name>
    <dbReference type="NCBI Taxonomy" id="414771"/>
    <lineage>
        <taxon>Bacteria</taxon>
        <taxon>Bacillati</taxon>
        <taxon>Bacillota</taxon>
        <taxon>Bacilli</taxon>
        <taxon>Bacillales</taxon>
        <taxon>Paenibacillaceae</taxon>
        <taxon>Paenibacillus</taxon>
    </lineage>
</organism>
<dbReference type="OrthoDB" id="9778690at2"/>
<dbReference type="InterPro" id="IPR018201">
    <property type="entry name" value="Ketoacyl_synth_AS"/>
</dbReference>
<dbReference type="SMART" id="SM00823">
    <property type="entry name" value="PKS_PP"/>
    <property type="match status" value="2"/>
</dbReference>
<evidence type="ECO:0000259" key="6">
    <source>
        <dbReference type="PROSITE" id="PS52004"/>
    </source>
</evidence>
<keyword evidence="1" id="KW-0596">Phosphopantetheine</keyword>
<dbReference type="Gene3D" id="3.10.129.110">
    <property type="entry name" value="Polyketide synthase dehydratase"/>
    <property type="match status" value="1"/>
</dbReference>
<feature type="active site" description="Proton acceptor; for dehydratase activity" evidence="4">
    <location>
        <position position="1933"/>
    </location>
</feature>
<feature type="domain" description="Ketosynthase family 3 (KS3)" evidence="6">
    <location>
        <begin position="32"/>
        <end position="459"/>
    </location>
</feature>
<dbReference type="Gene3D" id="3.40.50.720">
    <property type="entry name" value="NAD(P)-binding Rossmann-like Domain"/>
    <property type="match status" value="2"/>
</dbReference>
<dbReference type="PROSITE" id="PS52004">
    <property type="entry name" value="KS3_2"/>
    <property type="match status" value="2"/>
</dbReference>
<dbReference type="InterPro" id="IPR016039">
    <property type="entry name" value="Thiolase-like"/>
</dbReference>
<evidence type="ECO:0008006" key="10">
    <source>
        <dbReference type="Google" id="ProtNLM"/>
    </source>
</evidence>
<evidence type="ECO:0000259" key="5">
    <source>
        <dbReference type="PROSITE" id="PS50075"/>
    </source>
</evidence>
<dbReference type="Proteomes" id="UP000249890">
    <property type="component" value="Chromosome"/>
</dbReference>
<dbReference type="InterPro" id="IPR050091">
    <property type="entry name" value="PKS_NRPS_Biosynth_Enz"/>
</dbReference>
<dbReference type="PROSITE" id="PS00606">
    <property type="entry name" value="KS3_1"/>
    <property type="match status" value="2"/>
</dbReference>